<comment type="caution">
    <text evidence="2">The sequence shown here is derived from an EMBL/GenBank/DDBJ whole genome shotgun (WGS) entry which is preliminary data.</text>
</comment>
<evidence type="ECO:0000313" key="3">
    <source>
        <dbReference type="Proteomes" id="UP000094067"/>
    </source>
</evidence>
<accession>A0A1E3ADX3</accession>
<organism evidence="2 3">
    <name type="scientific">Eisenbergiella tayi</name>
    <dbReference type="NCBI Taxonomy" id="1432052"/>
    <lineage>
        <taxon>Bacteria</taxon>
        <taxon>Bacillati</taxon>
        <taxon>Bacillota</taxon>
        <taxon>Clostridia</taxon>
        <taxon>Lachnospirales</taxon>
        <taxon>Lachnospiraceae</taxon>
        <taxon>Eisenbergiella</taxon>
    </lineage>
</organism>
<feature type="compositionally biased region" description="Basic and acidic residues" evidence="1">
    <location>
        <begin position="9"/>
        <end position="25"/>
    </location>
</feature>
<protein>
    <submittedName>
        <fullName evidence="2">Uncharacterized protein</fullName>
    </submittedName>
</protein>
<dbReference type="RefSeq" id="WP_069152695.1">
    <property type="nucleotide sequence ID" value="NZ_MCGH01000002.1"/>
</dbReference>
<evidence type="ECO:0000313" key="2">
    <source>
        <dbReference type="EMBL" id="ODM06925.1"/>
    </source>
</evidence>
<dbReference type="EMBL" id="MCGH01000002">
    <property type="protein sequence ID" value="ODM06925.1"/>
    <property type="molecule type" value="Genomic_DNA"/>
</dbReference>
<dbReference type="AlphaFoldDB" id="A0A1E3ADX3"/>
<feature type="region of interest" description="Disordered" evidence="1">
    <location>
        <begin position="1"/>
        <end position="31"/>
    </location>
</feature>
<proteinExistence type="predicted"/>
<dbReference type="Proteomes" id="UP000094067">
    <property type="component" value="Unassembled WGS sequence"/>
</dbReference>
<name>A0A1E3ADX3_9FIRM</name>
<evidence type="ECO:0000256" key="1">
    <source>
        <dbReference type="SAM" id="MobiDB-lite"/>
    </source>
</evidence>
<reference evidence="2 3" key="1">
    <citation type="submission" date="2016-07" db="EMBL/GenBank/DDBJ databases">
        <title>Characterization of isolates of Eisenbergiella tayi derived from blood cultures, using whole genome sequencing.</title>
        <authorList>
            <person name="Burdz T."/>
            <person name="Wiebe D."/>
            <person name="Huynh C."/>
            <person name="Bernard K."/>
        </authorList>
    </citation>
    <scope>NUCLEOTIDE SEQUENCE [LARGE SCALE GENOMIC DNA]</scope>
    <source>
        <strain evidence="2 3">NML 110608</strain>
    </source>
</reference>
<gene>
    <name evidence="2" type="ORF">BEI61_02815</name>
</gene>
<sequence>MALFSNRPGLERMMKQKPDGRREPEPPALPSDHPCYGCAYGMGRRCIGVCYKELLAERRKRA</sequence>